<gene>
    <name evidence="2" type="ORF">HHL22_06880</name>
</gene>
<dbReference type="Proteomes" id="UP000559626">
    <property type="component" value="Unassembled WGS sequence"/>
</dbReference>
<evidence type="ECO:0000313" key="2">
    <source>
        <dbReference type="EMBL" id="NML64927.1"/>
    </source>
</evidence>
<comment type="caution">
    <text evidence="2">The sequence shown here is derived from an EMBL/GenBank/DDBJ whole genome shotgun (WGS) entry which is preliminary data.</text>
</comment>
<accession>A0A7Y0ACP4</accession>
<sequence length="78" mass="7759">MADFLPFCPLTAAAGGATGRRGCHHLAPALAPCQQPSRPRLGSSAASFGAREANGILGTQLGPSRNAKPVATSSSPSS</sequence>
<evidence type="ECO:0000313" key="3">
    <source>
        <dbReference type="Proteomes" id="UP000559626"/>
    </source>
</evidence>
<evidence type="ECO:0000256" key="1">
    <source>
        <dbReference type="SAM" id="MobiDB-lite"/>
    </source>
</evidence>
<reference evidence="2 3" key="1">
    <citation type="submission" date="2020-04" db="EMBL/GenBank/DDBJ databases">
        <title>Hymenobacter polaris sp. nov., isolated from Arctic soil.</title>
        <authorList>
            <person name="Dahal R.H."/>
        </authorList>
    </citation>
    <scope>NUCLEOTIDE SEQUENCE [LARGE SCALE GENOMIC DNA]</scope>
    <source>
        <strain evidence="2 3">RP-2-7</strain>
    </source>
</reference>
<feature type="region of interest" description="Disordered" evidence="1">
    <location>
        <begin position="54"/>
        <end position="78"/>
    </location>
</feature>
<name>A0A7Y0ACP4_9BACT</name>
<keyword evidence="3" id="KW-1185">Reference proteome</keyword>
<organism evidence="2 3">
    <name type="scientific">Hymenobacter polaris</name>
    <dbReference type="NCBI Taxonomy" id="2682546"/>
    <lineage>
        <taxon>Bacteria</taxon>
        <taxon>Pseudomonadati</taxon>
        <taxon>Bacteroidota</taxon>
        <taxon>Cytophagia</taxon>
        <taxon>Cytophagales</taxon>
        <taxon>Hymenobacteraceae</taxon>
        <taxon>Hymenobacter</taxon>
    </lineage>
</organism>
<dbReference type="RefSeq" id="WP_169530192.1">
    <property type="nucleotide sequence ID" value="NZ_JABBGH010000001.1"/>
</dbReference>
<proteinExistence type="predicted"/>
<dbReference type="AlphaFoldDB" id="A0A7Y0ACP4"/>
<protein>
    <submittedName>
        <fullName evidence="2">Uncharacterized protein</fullName>
    </submittedName>
</protein>
<dbReference type="EMBL" id="JABBGH010000001">
    <property type="protein sequence ID" value="NML64927.1"/>
    <property type="molecule type" value="Genomic_DNA"/>
</dbReference>